<sequence length="306" mass="35569">MLSRVAETLYWTARYVERAENLARLINVNNLLLMDLPKGFSPGWEPLLDITGNREPFEAIYNEYSEKNVVKFLTVDTRNPSSILNSLQYARDNARTIRDVIPREVWETLNALHLSVKENSTSFLSKRGRFASLKQVINQCLLMFGTMDASMSHDEGYFFWRFGAALERADMTSRIIDVRSSTLTEDMSDLPFENILWMSVLRSLSGYQMYRQKMGVRIRPGDVLLFMLHSKEFPRSVLFCLNKLKSLFLNLPDNEAMIERIDHSISDLEKQPVATLRGRALHNYIDELQIDFADIHQQLAEQYFLH</sequence>
<dbReference type="InterPro" id="IPR007296">
    <property type="entry name" value="DUF403"/>
</dbReference>
<keyword evidence="3" id="KW-1185">Reference proteome</keyword>
<dbReference type="InterPro" id="IPR051680">
    <property type="entry name" value="ATP-dep_Glu-Cys_Ligase-2"/>
</dbReference>
<evidence type="ECO:0000313" key="3">
    <source>
        <dbReference type="Proteomes" id="UP000095392"/>
    </source>
</evidence>
<dbReference type="PANTHER" id="PTHR34595:SF7">
    <property type="entry name" value="SLL1039 PROTEIN"/>
    <property type="match status" value="1"/>
</dbReference>
<dbReference type="AlphaFoldDB" id="A0A1E7DHP6"/>
<dbReference type="RefSeq" id="WP_014948366.1">
    <property type="nucleotide sequence ID" value="NZ_CP012202.1"/>
</dbReference>
<protein>
    <submittedName>
        <fullName evidence="2">A predicted alpha-helical domain with a conserved ER motif family protein</fullName>
    </submittedName>
</protein>
<comment type="caution">
    <text evidence="2">The sequence shown here is derived from an EMBL/GenBank/DDBJ whole genome shotgun (WGS) entry which is preliminary data.</text>
</comment>
<dbReference type="EMBL" id="MIPY01000008">
    <property type="protein sequence ID" value="OES33233.1"/>
    <property type="molecule type" value="Genomic_DNA"/>
</dbReference>
<accession>A0A1E7DHP6</accession>
<evidence type="ECO:0000313" key="2">
    <source>
        <dbReference type="EMBL" id="OES33233.1"/>
    </source>
</evidence>
<dbReference type="GeneID" id="56265937"/>
<dbReference type="PANTHER" id="PTHR34595">
    <property type="entry name" value="BLR5612 PROTEIN"/>
    <property type="match status" value="1"/>
</dbReference>
<gene>
    <name evidence="2" type="ORF">BFV95_0793</name>
</gene>
<feature type="domain" description="DUF403" evidence="1">
    <location>
        <begin position="1"/>
        <end position="304"/>
    </location>
</feature>
<organism evidence="2 3">
    <name type="scientific">Alteromonas macleodii</name>
    <name type="common">Pseudoalteromonas macleodii</name>
    <dbReference type="NCBI Taxonomy" id="28108"/>
    <lineage>
        <taxon>Bacteria</taxon>
        <taxon>Pseudomonadati</taxon>
        <taxon>Pseudomonadota</taxon>
        <taxon>Gammaproteobacteria</taxon>
        <taxon>Alteromonadales</taxon>
        <taxon>Alteromonadaceae</taxon>
        <taxon>Alteromonas/Salinimonas group</taxon>
        <taxon>Alteromonas</taxon>
    </lineage>
</organism>
<name>A0A1E7DHP6_ALTMA</name>
<dbReference type="Pfam" id="PF04168">
    <property type="entry name" value="Alpha-E"/>
    <property type="match status" value="1"/>
</dbReference>
<dbReference type="Proteomes" id="UP000095392">
    <property type="component" value="Unassembled WGS sequence"/>
</dbReference>
<reference evidence="2 3" key="1">
    <citation type="submission" date="2016-09" db="EMBL/GenBank/DDBJ databases">
        <title>Draft Genome Sequence of four Alteromonas macleodii strains isolated from copper coupons and grown long-term at elevated copper levels.</title>
        <authorList>
            <person name="Cusick K."/>
            <person name="Dale J."/>
            <person name="Little B."/>
            <person name="Biffinger J."/>
        </authorList>
    </citation>
    <scope>NUCLEOTIDE SEQUENCE [LARGE SCALE GENOMIC DNA]</scope>
    <source>
        <strain evidence="2 3">KCP01</strain>
    </source>
</reference>
<proteinExistence type="predicted"/>
<evidence type="ECO:0000259" key="1">
    <source>
        <dbReference type="Pfam" id="PF04168"/>
    </source>
</evidence>